<dbReference type="InterPro" id="IPR011032">
    <property type="entry name" value="GroES-like_sf"/>
</dbReference>
<keyword evidence="2" id="KW-0560">Oxidoreductase</keyword>
<protein>
    <submittedName>
        <fullName evidence="4">Zinc-binding alcohol dehydrogenase</fullName>
    </submittedName>
</protein>
<dbReference type="SUPFAM" id="SSF51735">
    <property type="entry name" value="NAD(P)-binding Rossmann-fold domains"/>
    <property type="match status" value="1"/>
</dbReference>
<dbReference type="RefSeq" id="WP_104119665.1">
    <property type="nucleotide sequence ID" value="NZ_PRKW01000001.1"/>
</dbReference>
<name>A0A2S5J0X8_9MICC</name>
<feature type="domain" description="Alcohol dehydrogenase-like C-terminal" evidence="3">
    <location>
        <begin position="180"/>
        <end position="281"/>
    </location>
</feature>
<dbReference type="Gene3D" id="3.90.180.10">
    <property type="entry name" value="Medium-chain alcohol dehydrogenases, catalytic domain"/>
    <property type="match status" value="1"/>
</dbReference>
<reference evidence="4 5" key="1">
    <citation type="journal article" date="2014" name="Int. J. Syst. Evol. Microbiol.">
        <title>Arthrobacter pityocampae sp. nov., isolated from Thaumetopoea pityocampa (Lep., Thaumetopoeidae).</title>
        <authorList>
            <person name="Ince I.A."/>
            <person name="Demirbag Z."/>
            <person name="Kati H."/>
        </authorList>
    </citation>
    <scope>NUCLEOTIDE SEQUENCE [LARGE SCALE GENOMIC DNA]</scope>
    <source>
        <strain evidence="4 5">Tp2</strain>
    </source>
</reference>
<keyword evidence="5" id="KW-1185">Reference proteome</keyword>
<comment type="caution">
    <text evidence="4">The sequence shown here is derived from an EMBL/GenBank/DDBJ whole genome shotgun (WGS) entry which is preliminary data.</text>
</comment>
<dbReference type="InterPro" id="IPR050129">
    <property type="entry name" value="Zn_alcohol_dh"/>
</dbReference>
<organism evidence="4 5">
    <name type="scientific">Arthrobacter pityocampae</name>
    <dbReference type="NCBI Taxonomy" id="547334"/>
    <lineage>
        <taxon>Bacteria</taxon>
        <taxon>Bacillati</taxon>
        <taxon>Actinomycetota</taxon>
        <taxon>Actinomycetes</taxon>
        <taxon>Micrococcales</taxon>
        <taxon>Micrococcaceae</taxon>
        <taxon>Arthrobacter</taxon>
    </lineage>
</organism>
<gene>
    <name evidence="4" type="ORF">C4K88_00275</name>
</gene>
<accession>A0A2S5J0X8</accession>
<evidence type="ECO:0000259" key="3">
    <source>
        <dbReference type="Pfam" id="PF00107"/>
    </source>
</evidence>
<dbReference type="SUPFAM" id="SSF50129">
    <property type="entry name" value="GroES-like"/>
    <property type="match status" value="1"/>
</dbReference>
<dbReference type="GO" id="GO:0016491">
    <property type="term" value="F:oxidoreductase activity"/>
    <property type="evidence" value="ECO:0007669"/>
    <property type="project" value="UniProtKB-KW"/>
</dbReference>
<dbReference type="Proteomes" id="UP000239297">
    <property type="component" value="Unassembled WGS sequence"/>
</dbReference>
<evidence type="ECO:0000256" key="2">
    <source>
        <dbReference type="ARBA" id="ARBA00023002"/>
    </source>
</evidence>
<evidence type="ECO:0000313" key="5">
    <source>
        <dbReference type="Proteomes" id="UP000239297"/>
    </source>
</evidence>
<evidence type="ECO:0000313" key="4">
    <source>
        <dbReference type="EMBL" id="PPB50390.1"/>
    </source>
</evidence>
<dbReference type="EMBL" id="PRKW01000001">
    <property type="protein sequence ID" value="PPB50390.1"/>
    <property type="molecule type" value="Genomic_DNA"/>
</dbReference>
<dbReference type="PANTHER" id="PTHR43401">
    <property type="entry name" value="L-THREONINE 3-DEHYDROGENASE"/>
    <property type="match status" value="1"/>
</dbReference>
<evidence type="ECO:0000256" key="1">
    <source>
        <dbReference type="ARBA" id="ARBA00001947"/>
    </source>
</evidence>
<dbReference type="CDD" id="cd08255">
    <property type="entry name" value="2-desacetyl-2-hydroxyethyl_bacteriochlorophyllide_like"/>
    <property type="match status" value="1"/>
</dbReference>
<dbReference type="PANTHER" id="PTHR43401:SF2">
    <property type="entry name" value="L-THREONINE 3-DEHYDROGENASE"/>
    <property type="match status" value="1"/>
</dbReference>
<comment type="cofactor">
    <cofactor evidence="1">
        <name>Zn(2+)</name>
        <dbReference type="ChEBI" id="CHEBI:29105"/>
    </cofactor>
</comment>
<dbReference type="InterPro" id="IPR036291">
    <property type="entry name" value="NAD(P)-bd_dom_sf"/>
</dbReference>
<dbReference type="InterPro" id="IPR013149">
    <property type="entry name" value="ADH-like_C"/>
</dbReference>
<proteinExistence type="predicted"/>
<sequence length="379" mass="41089">MSVKRRRNLIIPAPGSLEIIEEQLPDIPEGGLLLETLVTGLSAGTELAFVKGDHPGLRSRLDPDLGLFLPHSAGTAYPIRRLGYMEVARVAESRTDALAEGDVLACAYGHATMHVADPLNEHLVLLGEDLDPLLGVFVAHLGPICANGLLHAAAEATGGMVRGLGDGVEGRQVLITGAGPIGLLTALFTRALGAREVVVTDSDPRRRRTAEELGFLALDLEDDPGRLLKARWRHGPADRGADVIFQCRGRPEALHAALRAARPQGNIIDLAFYTSGADAVRLGEEFHHNGLSLRCAQIGRVPRGLAGQWDRARLSAETIKLLHSDGDMIRKHLITDVVPYDDAPQLMYEVSQRRKHVMTAVFAVDSHTYEHVPSRREIP</sequence>
<dbReference type="Gene3D" id="3.40.50.720">
    <property type="entry name" value="NAD(P)-binding Rossmann-like Domain"/>
    <property type="match status" value="1"/>
</dbReference>
<dbReference type="AlphaFoldDB" id="A0A2S5J0X8"/>
<dbReference type="Pfam" id="PF00107">
    <property type="entry name" value="ADH_zinc_N"/>
    <property type="match status" value="1"/>
</dbReference>
<dbReference type="OrthoDB" id="9781588at2"/>